<keyword evidence="10" id="KW-1185">Reference proteome</keyword>
<evidence type="ECO:0000313" key="9">
    <source>
        <dbReference type="EMBL" id="QMW01157.1"/>
    </source>
</evidence>
<dbReference type="Pfam" id="PF12704">
    <property type="entry name" value="MacB_PCD"/>
    <property type="match status" value="2"/>
</dbReference>
<proteinExistence type="predicted"/>
<keyword evidence="5 6" id="KW-0472">Membrane</keyword>
<sequence length="789" mass="89221">MLRSYIKIAWRNLWKNKTFSFINILGLALGMACSLLIMIWVQDERHMDRFHKNDSRLYRVMENQHYTGVINTFASTPGILAENIVKDIPEIELASQMLWENTPLFTVGNTFEKEKGRFVQGDFLTMFSFPLKEGNPKTALKRPDGLVISQKLADKYFKGQDPMGKTIRIDNTDDVMVTGILADMPEASSLKFDFLMSYDRWKKANKWAQEWGNNGPRCYVLLAKNASIDKVNAKIKNYIKTKNKDSNVELFLQNYGESYLYSNWDAGKQNGGRIEYVKTFSIVAIFILAIACINFMNLATARSVKRSKEVGVRKVVGAYKNSLIGQFLGESMLITLLSLILSVLLVLLILPVFNTLTEKHLSLDFSNPTFLLLLVSLALLTGLVSGSYPALFMSSLNPVVILKGALKFKASATYFRKGLVVLQFGLSIMLILGTLVVYRQIQYIQTKNLGYNREGLLYMPLEGDLAKNFQAFRQELEREPGIKSVTCAQSDPLEVGSSTQGVRWPGKDTTQLMLFSQNAISYDYVKTMGIKLLEGRDFSPEFSTDTSNYLINEASARKMGYKDPVGKEMTMWGKKGKIIGLMKDFHYNSLHTAIEPLILHLQRGANDTTNYWGSVLVRTQPGQTKQAVASLETSFKKFNPHFPFKYSFTDQEFSNLYKSENTVSKLSSYFAFLAIFISCLGLFGLATFTAEQRTKEIGIRKVLGAGVPNLIGMLSKEFIQLVLLAAFIAFPLGWYFLSGWLEKYAYRIDLEWWYFLVAILSAVLIALFTVSFQSIKAAMMDPVKSLRAE</sequence>
<reference evidence="9 10" key="1">
    <citation type="submission" date="2020-07" db="EMBL/GenBank/DDBJ databases">
        <title>Spirosoma foliorum sp. nov., isolated from the leaves on the Nejang mountain Korea, Republic of.</title>
        <authorList>
            <person name="Ho H."/>
            <person name="Lee Y.-J."/>
            <person name="Nurcahyanto D.-A."/>
            <person name="Kim S.-G."/>
        </authorList>
    </citation>
    <scope>NUCLEOTIDE SEQUENCE [LARGE SCALE GENOMIC DNA]</scope>
    <source>
        <strain evidence="9 10">PL0136</strain>
    </source>
</reference>
<dbReference type="InterPro" id="IPR025857">
    <property type="entry name" value="MacB_PCD"/>
</dbReference>
<dbReference type="RefSeq" id="WP_182458365.1">
    <property type="nucleotide sequence ID" value="NZ_CP059732.1"/>
</dbReference>
<feature type="transmembrane region" description="Helical" evidence="6">
    <location>
        <begin position="327"/>
        <end position="350"/>
    </location>
</feature>
<dbReference type="GO" id="GO:0022857">
    <property type="term" value="F:transmembrane transporter activity"/>
    <property type="evidence" value="ECO:0007669"/>
    <property type="project" value="TreeGrafter"/>
</dbReference>
<evidence type="ECO:0000256" key="5">
    <source>
        <dbReference type="ARBA" id="ARBA00023136"/>
    </source>
</evidence>
<dbReference type="PANTHER" id="PTHR30572">
    <property type="entry name" value="MEMBRANE COMPONENT OF TRANSPORTER-RELATED"/>
    <property type="match status" value="1"/>
</dbReference>
<evidence type="ECO:0000256" key="3">
    <source>
        <dbReference type="ARBA" id="ARBA00022692"/>
    </source>
</evidence>
<comment type="subcellular location">
    <subcellularLocation>
        <location evidence="1">Cell membrane</location>
        <topology evidence="1">Multi-pass membrane protein</topology>
    </subcellularLocation>
</comment>
<feature type="transmembrane region" description="Helical" evidence="6">
    <location>
        <begin position="752"/>
        <end position="772"/>
    </location>
</feature>
<dbReference type="PANTHER" id="PTHR30572:SF18">
    <property type="entry name" value="ABC-TYPE MACROLIDE FAMILY EXPORT SYSTEM PERMEASE COMPONENT 2"/>
    <property type="match status" value="1"/>
</dbReference>
<feature type="transmembrane region" description="Helical" evidence="6">
    <location>
        <begin position="21"/>
        <end position="41"/>
    </location>
</feature>
<dbReference type="InterPro" id="IPR050250">
    <property type="entry name" value="Macrolide_Exporter_MacB"/>
</dbReference>
<feature type="transmembrane region" description="Helical" evidence="6">
    <location>
        <begin position="280"/>
        <end position="299"/>
    </location>
</feature>
<gene>
    <name evidence="9" type="ORF">H3H32_24740</name>
</gene>
<dbReference type="KEGG" id="sfol:H3H32_24740"/>
<evidence type="ECO:0000256" key="4">
    <source>
        <dbReference type="ARBA" id="ARBA00022989"/>
    </source>
</evidence>
<dbReference type="InterPro" id="IPR003838">
    <property type="entry name" value="ABC3_permease_C"/>
</dbReference>
<feature type="transmembrane region" description="Helical" evidence="6">
    <location>
        <begin position="669"/>
        <end position="690"/>
    </location>
</feature>
<name>A0A7G5GQL5_9BACT</name>
<evidence type="ECO:0000256" key="6">
    <source>
        <dbReference type="SAM" id="Phobius"/>
    </source>
</evidence>
<evidence type="ECO:0000256" key="1">
    <source>
        <dbReference type="ARBA" id="ARBA00004651"/>
    </source>
</evidence>
<dbReference type="Proteomes" id="UP000515369">
    <property type="component" value="Chromosome"/>
</dbReference>
<accession>A0A7G5GQL5</accession>
<evidence type="ECO:0000313" key="10">
    <source>
        <dbReference type="Proteomes" id="UP000515369"/>
    </source>
</evidence>
<feature type="transmembrane region" description="Helical" evidence="6">
    <location>
        <begin position="718"/>
        <end position="737"/>
    </location>
</feature>
<feature type="domain" description="ABC3 transporter permease C-terminal" evidence="7">
    <location>
        <begin position="670"/>
        <end position="781"/>
    </location>
</feature>
<organism evidence="9 10">
    <name type="scientific">Spirosoma foliorum</name>
    <dbReference type="NCBI Taxonomy" id="2710596"/>
    <lineage>
        <taxon>Bacteria</taxon>
        <taxon>Pseudomonadati</taxon>
        <taxon>Bacteroidota</taxon>
        <taxon>Cytophagia</taxon>
        <taxon>Cytophagales</taxon>
        <taxon>Cytophagaceae</taxon>
        <taxon>Spirosoma</taxon>
    </lineage>
</organism>
<feature type="domain" description="MacB-like periplasmic core" evidence="8">
    <location>
        <begin position="501"/>
        <end position="629"/>
    </location>
</feature>
<keyword evidence="4 6" id="KW-1133">Transmembrane helix</keyword>
<feature type="transmembrane region" description="Helical" evidence="6">
    <location>
        <begin position="414"/>
        <end position="438"/>
    </location>
</feature>
<dbReference type="EMBL" id="CP059732">
    <property type="protein sequence ID" value="QMW01157.1"/>
    <property type="molecule type" value="Genomic_DNA"/>
</dbReference>
<feature type="domain" description="MacB-like periplasmic core" evidence="8">
    <location>
        <begin position="20"/>
        <end position="237"/>
    </location>
</feature>
<evidence type="ECO:0000256" key="2">
    <source>
        <dbReference type="ARBA" id="ARBA00022475"/>
    </source>
</evidence>
<evidence type="ECO:0000259" key="8">
    <source>
        <dbReference type="Pfam" id="PF12704"/>
    </source>
</evidence>
<dbReference type="PROSITE" id="PS51257">
    <property type="entry name" value="PROKAR_LIPOPROTEIN"/>
    <property type="match status" value="1"/>
</dbReference>
<keyword evidence="3 6" id="KW-0812">Transmembrane</keyword>
<dbReference type="Pfam" id="PF02687">
    <property type="entry name" value="FtsX"/>
    <property type="match status" value="2"/>
</dbReference>
<evidence type="ECO:0000259" key="7">
    <source>
        <dbReference type="Pfam" id="PF02687"/>
    </source>
</evidence>
<protein>
    <submittedName>
        <fullName evidence="9">ABC transporter permease</fullName>
    </submittedName>
</protein>
<feature type="domain" description="ABC3 transporter permease C-terminal" evidence="7">
    <location>
        <begin position="282"/>
        <end position="398"/>
    </location>
</feature>
<dbReference type="GO" id="GO:0005886">
    <property type="term" value="C:plasma membrane"/>
    <property type="evidence" value="ECO:0007669"/>
    <property type="project" value="UniProtKB-SubCell"/>
</dbReference>
<keyword evidence="2" id="KW-1003">Cell membrane</keyword>
<feature type="transmembrane region" description="Helical" evidence="6">
    <location>
        <begin position="370"/>
        <end position="393"/>
    </location>
</feature>
<dbReference type="AlphaFoldDB" id="A0A7G5GQL5"/>